<comment type="function">
    <text evidence="2">Pyridoxal 5'-phosphate (PLP)-binding protein, which is involved in PLP homeostasis.</text>
</comment>
<name>A0A6N6NKR3_9ACTN</name>
<evidence type="ECO:0000256" key="1">
    <source>
        <dbReference type="ARBA" id="ARBA00022898"/>
    </source>
</evidence>
<dbReference type="PANTHER" id="PTHR10146">
    <property type="entry name" value="PROLINE SYNTHETASE CO-TRANSCRIBED BACTERIAL HOMOLOG PROTEIN"/>
    <property type="match status" value="1"/>
</dbReference>
<evidence type="ECO:0000256" key="4">
    <source>
        <dbReference type="RuleBase" id="RU004514"/>
    </source>
</evidence>
<evidence type="ECO:0000313" key="7">
    <source>
        <dbReference type="Proteomes" id="UP000468668"/>
    </source>
</evidence>
<dbReference type="NCBIfam" id="TIGR00044">
    <property type="entry name" value="YggS family pyridoxal phosphate-dependent enzyme"/>
    <property type="match status" value="1"/>
</dbReference>
<evidence type="ECO:0000259" key="5">
    <source>
        <dbReference type="Pfam" id="PF01168"/>
    </source>
</evidence>
<organism evidence="6 7">
    <name type="scientific">Ellagibacter isourolithinifaciens</name>
    <dbReference type="NCBI Taxonomy" id="2137581"/>
    <lineage>
        <taxon>Bacteria</taxon>
        <taxon>Bacillati</taxon>
        <taxon>Actinomycetota</taxon>
        <taxon>Coriobacteriia</taxon>
        <taxon>Eggerthellales</taxon>
        <taxon>Eggerthellaceae</taxon>
        <taxon>Ellagibacter</taxon>
    </lineage>
</organism>
<dbReference type="Gene3D" id="3.20.20.10">
    <property type="entry name" value="Alanine racemase"/>
    <property type="match status" value="1"/>
</dbReference>
<comment type="similarity">
    <text evidence="2 4">Belongs to the pyridoxal phosphate-binding protein YggS/PROSC family.</text>
</comment>
<dbReference type="InterPro" id="IPR011078">
    <property type="entry name" value="PyrdxlP_homeostasis"/>
</dbReference>
<dbReference type="AlphaFoldDB" id="A0A6N6NKR3"/>
<dbReference type="SUPFAM" id="SSF51419">
    <property type="entry name" value="PLP-binding barrel"/>
    <property type="match status" value="1"/>
</dbReference>
<dbReference type="Pfam" id="PF01168">
    <property type="entry name" value="Ala_racemase_N"/>
    <property type="match status" value="1"/>
</dbReference>
<dbReference type="HAMAP" id="MF_02087">
    <property type="entry name" value="PLP_homeostasis"/>
    <property type="match status" value="1"/>
</dbReference>
<proteinExistence type="inferred from homology"/>
<protein>
    <recommendedName>
        <fullName evidence="2">Pyridoxal phosphate homeostasis protein</fullName>
        <shortName evidence="2">PLP homeostasis protein</shortName>
    </recommendedName>
</protein>
<gene>
    <name evidence="6" type="ORF">F8C90_09055</name>
</gene>
<comment type="caution">
    <text evidence="6">The sequence shown here is derived from an EMBL/GenBank/DDBJ whole genome shotgun (WGS) entry which is preliminary data.</text>
</comment>
<keyword evidence="7" id="KW-1185">Reference proteome</keyword>
<dbReference type="PIRSF" id="PIRSF004848">
    <property type="entry name" value="YBL036c_PLPDEIII"/>
    <property type="match status" value="1"/>
</dbReference>
<dbReference type="PANTHER" id="PTHR10146:SF14">
    <property type="entry name" value="PYRIDOXAL PHOSPHATE HOMEOSTASIS PROTEIN"/>
    <property type="match status" value="1"/>
</dbReference>
<evidence type="ECO:0000256" key="2">
    <source>
        <dbReference type="HAMAP-Rule" id="MF_02087"/>
    </source>
</evidence>
<dbReference type="InterPro" id="IPR029066">
    <property type="entry name" value="PLP-binding_barrel"/>
</dbReference>
<feature type="modified residue" description="N6-(pyridoxal phosphate)lysine" evidence="2 3">
    <location>
        <position position="35"/>
    </location>
</feature>
<accession>A0A6N6NKR3</accession>
<dbReference type="InterPro" id="IPR001608">
    <property type="entry name" value="Ala_racemase_N"/>
</dbReference>
<dbReference type="Proteomes" id="UP000468668">
    <property type="component" value="Unassembled WGS sequence"/>
</dbReference>
<dbReference type="OrthoDB" id="9804072at2"/>
<comment type="cofactor">
    <cofactor evidence="3">
        <name>pyridoxal 5'-phosphate</name>
        <dbReference type="ChEBI" id="CHEBI:597326"/>
    </cofactor>
</comment>
<dbReference type="GO" id="GO:0030170">
    <property type="term" value="F:pyridoxal phosphate binding"/>
    <property type="evidence" value="ECO:0007669"/>
    <property type="project" value="UniProtKB-UniRule"/>
</dbReference>
<keyword evidence="1 2" id="KW-0663">Pyridoxal phosphate</keyword>
<dbReference type="EMBL" id="WAJR01000028">
    <property type="protein sequence ID" value="KAB1637439.1"/>
    <property type="molecule type" value="Genomic_DNA"/>
</dbReference>
<evidence type="ECO:0000256" key="3">
    <source>
        <dbReference type="PIRSR" id="PIRSR004848-1"/>
    </source>
</evidence>
<sequence>MGIAERYEKVEEELAQECALAGRDPKEVRLVAVSKTVGVEGVGEAYAAGARDFGENRPDQIVPKSQAFPDARWHFIGNIQSRRIRDIVDSASLIHSVYQEKHARKIDEVAREKGIVQDILIEVNVSGEESKSGVSPDEAEALVDVCETLPNVRVRGFMTMAPQGDLEIARRCFEGLAKLAEKVRASLPASSAEAFDELSMGMSEDWREAVHAGATIVRIGRAIFSDSF</sequence>
<evidence type="ECO:0000313" key="6">
    <source>
        <dbReference type="EMBL" id="KAB1637439.1"/>
    </source>
</evidence>
<dbReference type="CDD" id="cd00635">
    <property type="entry name" value="PLPDE_III_YBL036c_like"/>
    <property type="match status" value="1"/>
</dbReference>
<feature type="domain" description="Alanine racemase N-terminal" evidence="5">
    <location>
        <begin position="26"/>
        <end position="225"/>
    </location>
</feature>
<reference evidence="6 7" key="1">
    <citation type="submission" date="2019-09" db="EMBL/GenBank/DDBJ databases">
        <title>Whole genome shotgun sequencing (WGS) of Ellagibacter isourolithinifaciens DSM 104140(T) and Adlercreutzia muris DSM 29508(T).</title>
        <authorList>
            <person name="Stoll D.A."/>
            <person name="Danylec N."/>
            <person name="Huch M."/>
        </authorList>
    </citation>
    <scope>NUCLEOTIDE SEQUENCE [LARGE SCALE GENOMIC DNA]</scope>
    <source>
        <strain evidence="6 7">DSM 104140</strain>
    </source>
</reference>